<evidence type="ECO:0000313" key="3">
    <source>
        <dbReference type="Proteomes" id="UP000254869"/>
    </source>
</evidence>
<dbReference type="STRING" id="1210086.GCA_001613105_01047"/>
<accession>A0A370IBF5</accession>
<comment type="similarity">
    <text evidence="1">Belongs to the enoyl-CoA hydratase/isomerase family.</text>
</comment>
<dbReference type="Proteomes" id="UP000254869">
    <property type="component" value="Unassembled WGS sequence"/>
</dbReference>
<organism evidence="2 3">
    <name type="scientific">Nocardia pseudobrasiliensis</name>
    <dbReference type="NCBI Taxonomy" id="45979"/>
    <lineage>
        <taxon>Bacteria</taxon>
        <taxon>Bacillati</taxon>
        <taxon>Actinomycetota</taxon>
        <taxon>Actinomycetes</taxon>
        <taxon>Mycobacteriales</taxon>
        <taxon>Nocardiaceae</taxon>
        <taxon>Nocardia</taxon>
    </lineage>
</organism>
<reference evidence="2 3" key="1">
    <citation type="submission" date="2018-07" db="EMBL/GenBank/DDBJ databases">
        <title>Genomic Encyclopedia of Type Strains, Phase IV (KMG-IV): sequencing the most valuable type-strain genomes for metagenomic binning, comparative biology and taxonomic classification.</title>
        <authorList>
            <person name="Goeker M."/>
        </authorList>
    </citation>
    <scope>NUCLEOTIDE SEQUENCE [LARGE SCALE GENOMIC DNA]</scope>
    <source>
        <strain evidence="2 3">DSM 44290</strain>
    </source>
</reference>
<dbReference type="Gene3D" id="1.10.12.10">
    <property type="entry name" value="Lyase 2-enoyl-coa Hydratase, Chain A, domain 2"/>
    <property type="match status" value="1"/>
</dbReference>
<dbReference type="InterPro" id="IPR001753">
    <property type="entry name" value="Enoyl-CoA_hydra/iso"/>
</dbReference>
<dbReference type="CDD" id="cd06558">
    <property type="entry name" value="crotonase-like"/>
    <property type="match status" value="1"/>
</dbReference>
<dbReference type="Pfam" id="PF00378">
    <property type="entry name" value="ECH_1"/>
    <property type="match status" value="1"/>
</dbReference>
<evidence type="ECO:0000256" key="1">
    <source>
        <dbReference type="ARBA" id="ARBA00005254"/>
    </source>
</evidence>
<sequence>MDEQPTSVSYTIVEGVVSIVLDRPAASNALNLAMKRELLEALSTARTDHGVRAVAITANGKNFCVGQDLGEHVASLGADPAHAMDTVREHYNPIVLALNGIEVPVVVGITGACVGAGLGLALAADIRIAGERAKFGTAFTGIGLAADSGLSATLARLVGMGRAKSLFLLGDTFDAARAEQWGLVHRVVADADVATVTAETAATLATGPTRAYRAVKQLLDANVDAPLADVLDREAEAQRRLGASEDHRSAVEAFLHKRKPVFHGR</sequence>
<dbReference type="Gene3D" id="3.90.226.10">
    <property type="entry name" value="2-enoyl-CoA Hydratase, Chain A, domain 1"/>
    <property type="match status" value="1"/>
</dbReference>
<dbReference type="EMBL" id="QQBC01000002">
    <property type="protein sequence ID" value="RDI68069.1"/>
    <property type="molecule type" value="Genomic_DNA"/>
</dbReference>
<dbReference type="PANTHER" id="PTHR43459">
    <property type="entry name" value="ENOYL-COA HYDRATASE"/>
    <property type="match status" value="1"/>
</dbReference>
<dbReference type="AlphaFoldDB" id="A0A370IBF5"/>
<dbReference type="SUPFAM" id="SSF52096">
    <property type="entry name" value="ClpP/crotonase"/>
    <property type="match status" value="1"/>
</dbReference>
<protein>
    <submittedName>
        <fullName evidence="2">2-(1,2-epoxy-1,2-dihydrophenyl)acetyl-CoA isomerase</fullName>
    </submittedName>
</protein>
<dbReference type="GO" id="GO:0016853">
    <property type="term" value="F:isomerase activity"/>
    <property type="evidence" value="ECO:0007669"/>
    <property type="project" value="UniProtKB-KW"/>
</dbReference>
<proteinExistence type="inferred from homology"/>
<dbReference type="PANTHER" id="PTHR43459:SF1">
    <property type="entry name" value="EG:BACN32G11.4 PROTEIN"/>
    <property type="match status" value="1"/>
</dbReference>
<keyword evidence="2" id="KW-0413">Isomerase</keyword>
<dbReference type="InterPro" id="IPR029045">
    <property type="entry name" value="ClpP/crotonase-like_dom_sf"/>
</dbReference>
<gene>
    <name evidence="2" type="ORF">DFR76_102470</name>
</gene>
<name>A0A370IBF5_9NOCA</name>
<dbReference type="InterPro" id="IPR014748">
    <property type="entry name" value="Enoyl-CoA_hydra_C"/>
</dbReference>
<comment type="caution">
    <text evidence="2">The sequence shown here is derived from an EMBL/GenBank/DDBJ whole genome shotgun (WGS) entry which is preliminary data.</text>
</comment>
<dbReference type="RefSeq" id="WP_067992628.1">
    <property type="nucleotide sequence ID" value="NZ_QQBC01000002.1"/>
</dbReference>
<evidence type="ECO:0000313" key="2">
    <source>
        <dbReference type="EMBL" id="RDI68069.1"/>
    </source>
</evidence>
<keyword evidence="3" id="KW-1185">Reference proteome</keyword>